<dbReference type="SMART" id="SM00822">
    <property type="entry name" value="PKS_KR"/>
    <property type="match status" value="1"/>
</dbReference>
<dbReference type="AlphaFoldDB" id="F3NSD8"/>
<dbReference type="PROSITE" id="PS00061">
    <property type="entry name" value="ADH_SHORT"/>
    <property type="match status" value="1"/>
</dbReference>
<comment type="similarity">
    <text evidence="1">Belongs to the short-chain dehydrogenases/reductases (SDR) family.</text>
</comment>
<dbReference type="Proteomes" id="UP000003022">
    <property type="component" value="Unassembled WGS sequence"/>
</dbReference>
<dbReference type="CDD" id="cd05233">
    <property type="entry name" value="SDR_c"/>
    <property type="match status" value="1"/>
</dbReference>
<comment type="caution">
    <text evidence="4">The sequence shown here is derived from an EMBL/GenBank/DDBJ whole genome shotgun (WGS) entry which is preliminary data.</text>
</comment>
<dbReference type="FunFam" id="3.40.50.720:FF:000084">
    <property type="entry name" value="Short-chain dehydrogenase reductase"/>
    <property type="match status" value="1"/>
</dbReference>
<dbReference type="EMBL" id="AEYX01000045">
    <property type="protein sequence ID" value="EGG43711.1"/>
    <property type="molecule type" value="Genomic_DNA"/>
</dbReference>
<evidence type="ECO:0000256" key="2">
    <source>
        <dbReference type="ARBA" id="ARBA00023002"/>
    </source>
</evidence>
<evidence type="ECO:0000313" key="4">
    <source>
        <dbReference type="EMBL" id="EGG43711.1"/>
    </source>
</evidence>
<dbReference type="InterPro" id="IPR002347">
    <property type="entry name" value="SDR_fam"/>
</dbReference>
<dbReference type="SUPFAM" id="SSF51735">
    <property type="entry name" value="NAD(P)-binding Rossmann-fold domains"/>
    <property type="match status" value="1"/>
</dbReference>
<protein>
    <submittedName>
        <fullName evidence="4">Oxidoreductase</fullName>
    </submittedName>
</protein>
<gene>
    <name evidence="4" type="ORF">SGM_6052</name>
</gene>
<keyword evidence="5" id="KW-1185">Reference proteome</keyword>
<name>F3NSD8_9ACTN</name>
<reference evidence="4 5" key="1">
    <citation type="journal article" date="2011" name="J. Bacteriol.">
        <title>Draft genome sequence of the marine bacterium Streptomyces griseoaurantiacus M045, which produces novel manumycin-type antibiotics with a pABA core component.</title>
        <authorList>
            <person name="Li F."/>
            <person name="Jiang P."/>
            <person name="Zheng H."/>
            <person name="Wang S."/>
            <person name="Zhao G."/>
            <person name="Qin S."/>
            <person name="Liu Z."/>
        </authorList>
    </citation>
    <scope>NUCLEOTIDE SEQUENCE [LARGE SCALE GENOMIC DNA]</scope>
    <source>
        <strain evidence="4 5">M045</strain>
    </source>
</reference>
<dbReference type="eggNOG" id="COG1028">
    <property type="taxonomic scope" value="Bacteria"/>
</dbReference>
<accession>F3NSD8</accession>
<dbReference type="STRING" id="996637.SGM_6052"/>
<dbReference type="InterPro" id="IPR036291">
    <property type="entry name" value="NAD(P)-bd_dom_sf"/>
</dbReference>
<dbReference type="InterPro" id="IPR057326">
    <property type="entry name" value="KR_dom"/>
</dbReference>
<evidence type="ECO:0000259" key="3">
    <source>
        <dbReference type="SMART" id="SM00822"/>
    </source>
</evidence>
<keyword evidence="2" id="KW-0560">Oxidoreductase</keyword>
<evidence type="ECO:0000313" key="5">
    <source>
        <dbReference type="Proteomes" id="UP000003022"/>
    </source>
</evidence>
<organism evidence="4 5">
    <name type="scientific">Streptomyces griseoaurantiacus M045</name>
    <dbReference type="NCBI Taxonomy" id="996637"/>
    <lineage>
        <taxon>Bacteria</taxon>
        <taxon>Bacillati</taxon>
        <taxon>Actinomycetota</taxon>
        <taxon>Actinomycetes</taxon>
        <taxon>Kitasatosporales</taxon>
        <taxon>Streptomycetaceae</taxon>
        <taxon>Streptomyces</taxon>
        <taxon>Streptomyces aurantiacus group</taxon>
    </lineage>
</organism>
<dbReference type="Pfam" id="PF13561">
    <property type="entry name" value="adh_short_C2"/>
    <property type="match status" value="1"/>
</dbReference>
<proteinExistence type="inferred from homology"/>
<dbReference type="GO" id="GO:0050664">
    <property type="term" value="F:oxidoreductase activity, acting on NAD(P)H, oxygen as acceptor"/>
    <property type="evidence" value="ECO:0007669"/>
    <property type="project" value="TreeGrafter"/>
</dbReference>
<dbReference type="PANTHER" id="PTHR43008:SF4">
    <property type="entry name" value="CHAIN DEHYDROGENASE, PUTATIVE (AFU_ORTHOLOGUE AFUA_4G08710)-RELATED"/>
    <property type="match status" value="1"/>
</dbReference>
<evidence type="ECO:0000256" key="1">
    <source>
        <dbReference type="ARBA" id="ARBA00006484"/>
    </source>
</evidence>
<dbReference type="Gene3D" id="3.40.50.720">
    <property type="entry name" value="NAD(P)-binding Rossmann-like Domain"/>
    <property type="match status" value="1"/>
</dbReference>
<sequence length="287" mass="29512">MSAQGARSYRLCSSGLFGTSRTTFPKDGYPDERTTSSMSNAFHDKVAVVTGGSAGIGHVTARKIAEGGGTVYITGRDQDAVTAAAADIPGDVTGVRADSRAADDLDRLFAQVERRSGRLDALVVNAAAIATAPLGTITEDVIRTVFDVNITGTIMTVQKALPLLADGGVIVLTGSMAAHKASRGRSLYAASKAGVRALARTWALELTPRGIRVNVVSPGPTDTPSFAQLAATAEEREALITTMGTGTPMTRAGTPEEVAAVIAFVASDAASHVNGADYQVDGGYGQV</sequence>
<dbReference type="PRINTS" id="PR00080">
    <property type="entry name" value="SDRFAMILY"/>
</dbReference>
<dbReference type="PRINTS" id="PR00081">
    <property type="entry name" value="GDHRDH"/>
</dbReference>
<dbReference type="PANTHER" id="PTHR43008">
    <property type="entry name" value="BENZIL REDUCTASE"/>
    <property type="match status" value="1"/>
</dbReference>
<dbReference type="InterPro" id="IPR020904">
    <property type="entry name" value="Sc_DH/Rdtase_CS"/>
</dbReference>
<feature type="domain" description="Ketoreductase" evidence="3">
    <location>
        <begin position="45"/>
        <end position="219"/>
    </location>
</feature>